<comment type="caution">
    <text evidence="1">The sequence shown here is derived from an EMBL/GenBank/DDBJ whole genome shotgun (WGS) entry which is preliminary data.</text>
</comment>
<dbReference type="Proteomes" id="UP001501803">
    <property type="component" value="Unassembled WGS sequence"/>
</dbReference>
<keyword evidence="2" id="KW-1185">Reference proteome</keyword>
<reference evidence="2" key="1">
    <citation type="journal article" date="2019" name="Int. J. Syst. Evol. Microbiol.">
        <title>The Global Catalogue of Microorganisms (GCM) 10K type strain sequencing project: providing services to taxonomists for standard genome sequencing and annotation.</title>
        <authorList>
            <consortium name="The Broad Institute Genomics Platform"/>
            <consortium name="The Broad Institute Genome Sequencing Center for Infectious Disease"/>
            <person name="Wu L."/>
            <person name="Ma J."/>
        </authorList>
    </citation>
    <scope>NUCLEOTIDE SEQUENCE [LARGE SCALE GENOMIC DNA]</scope>
    <source>
        <strain evidence="2">JCM 17021</strain>
    </source>
</reference>
<organism evidence="1 2">
    <name type="scientific">Leifsonia kafniensis</name>
    <dbReference type="NCBI Taxonomy" id="475957"/>
    <lineage>
        <taxon>Bacteria</taxon>
        <taxon>Bacillati</taxon>
        <taxon>Actinomycetota</taxon>
        <taxon>Actinomycetes</taxon>
        <taxon>Micrococcales</taxon>
        <taxon>Microbacteriaceae</taxon>
        <taxon>Leifsonia</taxon>
    </lineage>
</organism>
<proteinExistence type="predicted"/>
<dbReference type="EMBL" id="BAABCN010000015">
    <property type="protein sequence ID" value="GAA3891169.1"/>
    <property type="molecule type" value="Genomic_DNA"/>
</dbReference>
<accession>A0ABP7L1N7</accession>
<evidence type="ECO:0000313" key="1">
    <source>
        <dbReference type="EMBL" id="GAA3891169.1"/>
    </source>
</evidence>
<sequence length="219" mass="24113">MNNGQYPWHTGIVATTFWVGEVFDPNASDGSQVISTYDSQWLQSYGGCDGVIIADTCETEVRTKSNGYFPTSMKPQQNPFYLDLPFDDVNDPHAAAIRNDVIPWANEAAYTSLAADPNSSMMKNRWVQITSRGQTCYGQVEDAGPGVYDDANYVFGTNDARPANSKFNGAGMDVSPAINGCLRFTDINGENDKVNWRFVEEKDVPAGPWLTIVTRSGVR</sequence>
<gene>
    <name evidence="1" type="ORF">GCM10022381_36360</name>
</gene>
<protein>
    <submittedName>
        <fullName evidence="1">Uncharacterized protein</fullName>
    </submittedName>
</protein>
<name>A0ABP7L1N7_9MICO</name>
<evidence type="ECO:0000313" key="2">
    <source>
        <dbReference type="Proteomes" id="UP001501803"/>
    </source>
</evidence>